<sequence length="546" mass="59411">MPEEALPKKWCKFSLRFVNTLYIETKTKQGNVLLGLGLPLVVTSLVQVSSAVVPFRSKLERGLGGKLKGKILERCRVVSWWIRFGERSSCCLLEGVEACCRGEDEKLCNKGWVEDGREFRLELCSMWQGGRSLPGGWSILVEKLHFLGVVSSSKEMKLPSSTASRSSEIGGSSANPLKGSIVDLIKKEHGLVNEAVWIQIGEEVHPWTEHLSSYLVVWRWGDFLDPTPDLLALRSWDGSNAEMVLSMGVRRFKGTVLHLDRHNSSLTLAMGKSFSENGWEKDAWDVEGGGGLVLLLHSVVRLGLKLRERRAVESMRVQVALLQLEADAVSPCDGGSEGKGLVVVDGSEKAMVGSWLQKAVEGNGDGKKADCNGGCVGGGGGEGSVNVHYSSDSKNSPLDELTLIGGSFSSMGHDFQNPKLSPPVELPTSTDMAFLEEAVRRPEGYEVVFAVDSLGEDSSPLRMVSVNDTSLEFEEAGVIPIEVAVGEKDKEEGSCLGLVSRAKVPMENWSSSNLAAFSNWLGMPTVGFEAEILNLRKMKARKEVRG</sequence>
<accession>A0A438DH87</accession>
<reference evidence="1 2" key="1">
    <citation type="journal article" date="2018" name="PLoS Genet.">
        <title>Population sequencing reveals clonal diversity and ancestral inbreeding in the grapevine cultivar Chardonnay.</title>
        <authorList>
            <person name="Roach M.J."/>
            <person name="Johnson D.L."/>
            <person name="Bohlmann J."/>
            <person name="van Vuuren H.J."/>
            <person name="Jones S.J."/>
            <person name="Pretorius I.S."/>
            <person name="Schmidt S.A."/>
            <person name="Borneman A.R."/>
        </authorList>
    </citation>
    <scope>NUCLEOTIDE SEQUENCE [LARGE SCALE GENOMIC DNA]</scope>
    <source>
        <strain evidence="2">cv. Chardonnay</strain>
        <tissue evidence="1">Leaf</tissue>
    </source>
</reference>
<evidence type="ECO:0008006" key="3">
    <source>
        <dbReference type="Google" id="ProtNLM"/>
    </source>
</evidence>
<comment type="caution">
    <text evidence="1">The sequence shown here is derived from an EMBL/GenBank/DDBJ whole genome shotgun (WGS) entry which is preliminary data.</text>
</comment>
<dbReference type="AlphaFoldDB" id="A0A438DH87"/>
<organism evidence="1 2">
    <name type="scientific">Vitis vinifera</name>
    <name type="common">Grape</name>
    <dbReference type="NCBI Taxonomy" id="29760"/>
    <lineage>
        <taxon>Eukaryota</taxon>
        <taxon>Viridiplantae</taxon>
        <taxon>Streptophyta</taxon>
        <taxon>Embryophyta</taxon>
        <taxon>Tracheophyta</taxon>
        <taxon>Spermatophyta</taxon>
        <taxon>Magnoliopsida</taxon>
        <taxon>eudicotyledons</taxon>
        <taxon>Gunneridae</taxon>
        <taxon>Pentapetalae</taxon>
        <taxon>rosids</taxon>
        <taxon>Vitales</taxon>
        <taxon>Vitaceae</taxon>
        <taxon>Viteae</taxon>
        <taxon>Vitis</taxon>
    </lineage>
</organism>
<proteinExistence type="predicted"/>
<evidence type="ECO:0000313" key="1">
    <source>
        <dbReference type="EMBL" id="RVW34820.1"/>
    </source>
</evidence>
<name>A0A438DH87_VITVI</name>
<dbReference type="Proteomes" id="UP000288805">
    <property type="component" value="Unassembled WGS sequence"/>
</dbReference>
<evidence type="ECO:0000313" key="2">
    <source>
        <dbReference type="Proteomes" id="UP000288805"/>
    </source>
</evidence>
<dbReference type="EMBL" id="QGNW01001623">
    <property type="protein sequence ID" value="RVW34820.1"/>
    <property type="molecule type" value="Genomic_DNA"/>
</dbReference>
<gene>
    <name evidence="1" type="ORF">CK203_077981</name>
</gene>
<protein>
    <recommendedName>
        <fullName evidence="3">DUF4283 domain-containing protein</fullName>
    </recommendedName>
</protein>